<organism evidence="2 3">
    <name type="scientific">Litoribrevibacter albus</name>
    <dbReference type="NCBI Taxonomy" id="1473156"/>
    <lineage>
        <taxon>Bacteria</taxon>
        <taxon>Pseudomonadati</taxon>
        <taxon>Pseudomonadota</taxon>
        <taxon>Gammaproteobacteria</taxon>
        <taxon>Oceanospirillales</taxon>
        <taxon>Oceanospirillaceae</taxon>
        <taxon>Litoribrevibacter</taxon>
    </lineage>
</organism>
<name>A0AA37W4H0_9GAMM</name>
<dbReference type="InterPro" id="IPR036930">
    <property type="entry name" value="WGR_dom_sf"/>
</dbReference>
<dbReference type="CDD" id="cd07996">
    <property type="entry name" value="WGR_MMR_like"/>
    <property type="match status" value="1"/>
</dbReference>
<dbReference type="InterPro" id="IPR008893">
    <property type="entry name" value="WGR_domain"/>
</dbReference>
<evidence type="ECO:0000313" key="2">
    <source>
        <dbReference type="EMBL" id="GLQ30102.1"/>
    </source>
</evidence>
<accession>A0AA37W4H0</accession>
<dbReference type="Proteomes" id="UP001161389">
    <property type="component" value="Unassembled WGS sequence"/>
</dbReference>
<feature type="domain" description="WGR" evidence="1">
    <location>
        <begin position="7"/>
        <end position="69"/>
    </location>
</feature>
<dbReference type="InterPro" id="IPR049809">
    <property type="entry name" value="YehF/YfeS-like_WGR"/>
</dbReference>
<dbReference type="Pfam" id="PF05406">
    <property type="entry name" value="WGR"/>
    <property type="match status" value="1"/>
</dbReference>
<protein>
    <recommendedName>
        <fullName evidence="1">WGR domain-containing protein</fullName>
    </recommendedName>
</protein>
<proteinExistence type="predicted"/>
<dbReference type="EMBL" id="BSNM01000003">
    <property type="protein sequence ID" value="GLQ30102.1"/>
    <property type="molecule type" value="Genomic_DNA"/>
</dbReference>
<gene>
    <name evidence="2" type="ORF">GCM10007876_05800</name>
</gene>
<reference evidence="2" key="2">
    <citation type="submission" date="2023-01" db="EMBL/GenBank/DDBJ databases">
        <title>Draft genome sequence of Litoribrevibacter albus strain NBRC 110071.</title>
        <authorList>
            <person name="Sun Q."/>
            <person name="Mori K."/>
        </authorList>
    </citation>
    <scope>NUCLEOTIDE SEQUENCE</scope>
    <source>
        <strain evidence="2">NBRC 110071</strain>
    </source>
</reference>
<sequence>MLIRWHKDNSYFIAHIHQDLFGGWVFTQSTGIIGSSNGKVKNIPVASHSDAVKKLDQLVKRNQKNGFIIKERSDEPTQLDWILEYS</sequence>
<comment type="caution">
    <text evidence="2">The sequence shown here is derived from an EMBL/GenBank/DDBJ whole genome shotgun (WGS) entry which is preliminary data.</text>
</comment>
<dbReference type="RefSeq" id="WP_284378569.1">
    <property type="nucleotide sequence ID" value="NZ_BSNM01000003.1"/>
</dbReference>
<evidence type="ECO:0000313" key="3">
    <source>
        <dbReference type="Proteomes" id="UP001161389"/>
    </source>
</evidence>
<evidence type="ECO:0000259" key="1">
    <source>
        <dbReference type="Pfam" id="PF05406"/>
    </source>
</evidence>
<dbReference type="AlphaFoldDB" id="A0AA37W4H0"/>
<reference evidence="2" key="1">
    <citation type="journal article" date="2014" name="Int. J. Syst. Evol. Microbiol.">
        <title>Complete genome sequence of Corynebacterium casei LMG S-19264T (=DSM 44701T), isolated from a smear-ripened cheese.</title>
        <authorList>
            <consortium name="US DOE Joint Genome Institute (JGI-PGF)"/>
            <person name="Walter F."/>
            <person name="Albersmeier A."/>
            <person name="Kalinowski J."/>
            <person name="Ruckert C."/>
        </authorList>
    </citation>
    <scope>NUCLEOTIDE SEQUENCE</scope>
    <source>
        <strain evidence="2">NBRC 110071</strain>
    </source>
</reference>
<dbReference type="SUPFAM" id="SSF142921">
    <property type="entry name" value="WGR domain-like"/>
    <property type="match status" value="1"/>
</dbReference>
<keyword evidence="3" id="KW-1185">Reference proteome</keyword>